<organism evidence="7 8">
    <name type="scientific">Prymnesium parvum</name>
    <name type="common">Toxic golden alga</name>
    <dbReference type="NCBI Taxonomy" id="97485"/>
    <lineage>
        <taxon>Eukaryota</taxon>
        <taxon>Haptista</taxon>
        <taxon>Haptophyta</taxon>
        <taxon>Prymnesiophyceae</taxon>
        <taxon>Prymnesiales</taxon>
        <taxon>Prymnesiaceae</taxon>
        <taxon>Prymnesium</taxon>
    </lineage>
</organism>
<evidence type="ECO:0000313" key="7">
    <source>
        <dbReference type="EMBL" id="KAL1500460.1"/>
    </source>
</evidence>
<evidence type="ECO:0000256" key="3">
    <source>
        <dbReference type="ARBA" id="ARBA00022692"/>
    </source>
</evidence>
<sequence length="269" mass="30495">MPSSAVSRLATHLSGPLKGSLPRLGQLHHVQLAVPPLRLHSSLARVRGAVNLSLRHSVKNSRFLSQPASQIPGQPSLFSSIFARYELMLMQRPLLTKSVTSGVLYGIGDCIGQAIERRNKPPSEGRAFDWGRLSRSMAFGGIFYPGIAHLHYNFLEWLVVVKWATPISRIPFIKMFIEQFVYWSYFSNAYYHAVLGMLQGMTFAQVQDRVTSTLWDTLKAQWAFWIPAQLINFRYVPVRHQLNFVLVVSLAWTTFLSLAFPPAKVHKDE</sequence>
<evidence type="ECO:0000256" key="1">
    <source>
        <dbReference type="ARBA" id="ARBA00004141"/>
    </source>
</evidence>
<dbReference type="EMBL" id="JBGBPQ010000023">
    <property type="protein sequence ID" value="KAL1500460.1"/>
    <property type="molecule type" value="Genomic_DNA"/>
</dbReference>
<proteinExistence type="inferred from homology"/>
<dbReference type="Pfam" id="PF04117">
    <property type="entry name" value="Mpv17_PMP22"/>
    <property type="match status" value="1"/>
</dbReference>
<evidence type="ECO:0000313" key="8">
    <source>
        <dbReference type="Proteomes" id="UP001515480"/>
    </source>
</evidence>
<evidence type="ECO:0000256" key="5">
    <source>
        <dbReference type="ARBA" id="ARBA00023136"/>
    </source>
</evidence>
<keyword evidence="5" id="KW-0472">Membrane</keyword>
<protein>
    <recommendedName>
        <fullName evidence="9">Peroxisomal membrane protein MPV17</fullName>
    </recommendedName>
</protein>
<keyword evidence="4" id="KW-1133">Transmembrane helix</keyword>
<dbReference type="InterPro" id="IPR007248">
    <property type="entry name" value="Mpv17_PMP22"/>
</dbReference>
<evidence type="ECO:0000256" key="6">
    <source>
        <dbReference type="RuleBase" id="RU363053"/>
    </source>
</evidence>
<evidence type="ECO:0000256" key="2">
    <source>
        <dbReference type="ARBA" id="ARBA00006824"/>
    </source>
</evidence>
<comment type="caution">
    <text evidence="7">The sequence shown here is derived from an EMBL/GenBank/DDBJ whole genome shotgun (WGS) entry which is preliminary data.</text>
</comment>
<accession>A0AB34IKB4</accession>
<comment type="subcellular location">
    <subcellularLocation>
        <location evidence="1">Membrane</location>
        <topology evidence="1">Multi-pass membrane protein</topology>
    </subcellularLocation>
</comment>
<name>A0AB34IKB4_PRYPA</name>
<comment type="similarity">
    <text evidence="2 6">Belongs to the peroxisomal membrane protein PXMP2/4 family.</text>
</comment>
<dbReference type="PANTHER" id="PTHR11266:SF104">
    <property type="entry name" value="MPV17-LIKE PROTEIN"/>
    <property type="match status" value="1"/>
</dbReference>
<dbReference type="GO" id="GO:0016020">
    <property type="term" value="C:membrane"/>
    <property type="evidence" value="ECO:0007669"/>
    <property type="project" value="UniProtKB-SubCell"/>
</dbReference>
<reference evidence="7 8" key="1">
    <citation type="journal article" date="2024" name="Science">
        <title>Giant polyketide synthase enzymes in the biosynthesis of giant marine polyether toxins.</title>
        <authorList>
            <person name="Fallon T.R."/>
            <person name="Shende V.V."/>
            <person name="Wierzbicki I.H."/>
            <person name="Pendleton A.L."/>
            <person name="Watervoot N.F."/>
            <person name="Auber R.P."/>
            <person name="Gonzalez D.J."/>
            <person name="Wisecaver J.H."/>
            <person name="Moore B.S."/>
        </authorList>
    </citation>
    <scope>NUCLEOTIDE SEQUENCE [LARGE SCALE GENOMIC DNA]</scope>
    <source>
        <strain evidence="7 8">12B1</strain>
    </source>
</reference>
<gene>
    <name evidence="7" type="ORF">AB1Y20_013117</name>
</gene>
<evidence type="ECO:0008006" key="9">
    <source>
        <dbReference type="Google" id="ProtNLM"/>
    </source>
</evidence>
<dbReference type="Proteomes" id="UP001515480">
    <property type="component" value="Unassembled WGS sequence"/>
</dbReference>
<dbReference type="GO" id="GO:0005737">
    <property type="term" value="C:cytoplasm"/>
    <property type="evidence" value="ECO:0007669"/>
    <property type="project" value="TreeGrafter"/>
</dbReference>
<keyword evidence="3" id="KW-0812">Transmembrane</keyword>
<evidence type="ECO:0000256" key="4">
    <source>
        <dbReference type="ARBA" id="ARBA00022989"/>
    </source>
</evidence>
<dbReference type="AlphaFoldDB" id="A0AB34IKB4"/>
<keyword evidence="8" id="KW-1185">Reference proteome</keyword>
<dbReference type="PANTHER" id="PTHR11266">
    <property type="entry name" value="PEROXISOMAL MEMBRANE PROTEIN 2, PXMP2 MPV17"/>
    <property type="match status" value="1"/>
</dbReference>